<dbReference type="Proteomes" id="UP000217265">
    <property type="component" value="Chromosome"/>
</dbReference>
<dbReference type="InterPro" id="IPR010982">
    <property type="entry name" value="Lambda_DNA-bd_dom_sf"/>
</dbReference>
<evidence type="ECO:0000259" key="2">
    <source>
        <dbReference type="PROSITE" id="PS50943"/>
    </source>
</evidence>
<dbReference type="AlphaFoldDB" id="A0A290QCG0"/>
<evidence type="ECO:0000256" key="1">
    <source>
        <dbReference type="ARBA" id="ARBA00007227"/>
    </source>
</evidence>
<dbReference type="Gene3D" id="1.10.260.40">
    <property type="entry name" value="lambda repressor-like DNA-binding domains"/>
    <property type="match status" value="1"/>
</dbReference>
<organism evidence="3 4">
    <name type="scientific">Nibricoccus aquaticus</name>
    <dbReference type="NCBI Taxonomy" id="2576891"/>
    <lineage>
        <taxon>Bacteria</taxon>
        <taxon>Pseudomonadati</taxon>
        <taxon>Verrucomicrobiota</taxon>
        <taxon>Opitutia</taxon>
        <taxon>Opitutales</taxon>
        <taxon>Opitutaceae</taxon>
        <taxon>Nibricoccus</taxon>
    </lineage>
</organism>
<reference evidence="3 4" key="1">
    <citation type="submission" date="2017-09" db="EMBL/GenBank/DDBJ databases">
        <title>Complete genome sequence of Verrucomicrobial strain HZ-65, isolated from freshwater.</title>
        <authorList>
            <person name="Choi A."/>
        </authorList>
    </citation>
    <scope>NUCLEOTIDE SEQUENCE [LARGE SCALE GENOMIC DNA]</scope>
    <source>
        <strain evidence="3 4">HZ-65</strain>
    </source>
</reference>
<sequence>MPTALPVPISPSVLIWARLESGYPAERVAERLGVKPERLTEWEHGDRQPTMRQVEELAKFYHRPLSLFFQPKPPVIPALAAEYRRLSGVVPGHESPELRLALRKMSSRRETMLQLLLELGESTPAFDLIAHLSEAPAAVAGRLRAALALSPKEQSDWANEWQAWAAWRAAVERIGVLVFQFPRVPLAEARGLSLLRAPLPVAAVNSKEGPESRAFTLLHEVVHLMLAAGKEEAPAARETRNGEAWAEVERFAEETASHTLVSETMLAQQIRSDGFPRNGWDIGDVRVLASRFKITSLAMATRLRASGYFDWAHYQSWKRGWDAYVATLKPKTGGFAHPVTMTLGRAGRPFTQTVLEALAANRITVVNAAHHLDLKAEHFEKLKDALLTRPGQGGDDE</sequence>
<dbReference type="Pfam" id="PF06114">
    <property type="entry name" value="Peptidase_M78"/>
    <property type="match status" value="1"/>
</dbReference>
<evidence type="ECO:0000313" key="3">
    <source>
        <dbReference type="EMBL" id="ATC63926.1"/>
    </source>
</evidence>
<dbReference type="InterPro" id="IPR001387">
    <property type="entry name" value="Cro/C1-type_HTH"/>
</dbReference>
<protein>
    <recommendedName>
        <fullName evidence="2">HTH cro/C1-type domain-containing protein</fullName>
    </recommendedName>
</protein>
<keyword evidence="4" id="KW-1185">Reference proteome</keyword>
<dbReference type="PANTHER" id="PTHR43236">
    <property type="entry name" value="ANTITOXIN HIGA1"/>
    <property type="match status" value="1"/>
</dbReference>
<dbReference type="PANTHER" id="PTHR43236:SF2">
    <property type="entry name" value="BLL0069 PROTEIN"/>
    <property type="match status" value="1"/>
</dbReference>
<accession>A0A290QCG0</accession>
<dbReference type="InterPro" id="IPR052345">
    <property type="entry name" value="Rad_response_metalloprotease"/>
</dbReference>
<dbReference type="KEGG" id="vbh:CMV30_08155"/>
<dbReference type="SUPFAM" id="SSF47413">
    <property type="entry name" value="lambda repressor-like DNA-binding domains"/>
    <property type="match status" value="1"/>
</dbReference>
<name>A0A290QCG0_9BACT</name>
<dbReference type="SMART" id="SM00530">
    <property type="entry name" value="HTH_XRE"/>
    <property type="match status" value="1"/>
</dbReference>
<feature type="domain" description="HTH cro/C1-type" evidence="2">
    <location>
        <begin position="17"/>
        <end position="68"/>
    </location>
</feature>
<dbReference type="PROSITE" id="PS50943">
    <property type="entry name" value="HTH_CROC1"/>
    <property type="match status" value="1"/>
</dbReference>
<dbReference type="EMBL" id="CP023344">
    <property type="protein sequence ID" value="ATC63926.1"/>
    <property type="molecule type" value="Genomic_DNA"/>
</dbReference>
<comment type="similarity">
    <text evidence="1">Belongs to the short-chain fatty acyl-CoA assimilation regulator (ScfR) family.</text>
</comment>
<evidence type="ECO:0000313" key="4">
    <source>
        <dbReference type="Proteomes" id="UP000217265"/>
    </source>
</evidence>
<dbReference type="Pfam" id="PF01381">
    <property type="entry name" value="HTH_3"/>
    <property type="match status" value="1"/>
</dbReference>
<dbReference type="OrthoDB" id="504343at2"/>
<dbReference type="CDD" id="cd00093">
    <property type="entry name" value="HTH_XRE"/>
    <property type="match status" value="1"/>
</dbReference>
<dbReference type="RefSeq" id="WP_096055558.1">
    <property type="nucleotide sequence ID" value="NZ_CP023344.1"/>
</dbReference>
<proteinExistence type="inferred from homology"/>
<gene>
    <name evidence="3" type="ORF">CMV30_08155</name>
</gene>
<dbReference type="Gene3D" id="1.10.10.2910">
    <property type="match status" value="1"/>
</dbReference>
<dbReference type="GO" id="GO:0003677">
    <property type="term" value="F:DNA binding"/>
    <property type="evidence" value="ECO:0007669"/>
    <property type="project" value="InterPro"/>
</dbReference>
<dbReference type="InterPro" id="IPR010359">
    <property type="entry name" value="IrrE_HExxH"/>
</dbReference>